<organism evidence="1">
    <name type="scientific">marine sediment metagenome</name>
    <dbReference type="NCBI Taxonomy" id="412755"/>
    <lineage>
        <taxon>unclassified sequences</taxon>
        <taxon>metagenomes</taxon>
        <taxon>ecological metagenomes</taxon>
    </lineage>
</organism>
<accession>X0WDV1</accession>
<dbReference type="EMBL" id="BARS01039650">
    <property type="protein sequence ID" value="GAG21357.1"/>
    <property type="molecule type" value="Genomic_DNA"/>
</dbReference>
<dbReference type="SUPFAM" id="SSF48439">
    <property type="entry name" value="Protein prenylyltransferase"/>
    <property type="match status" value="1"/>
</dbReference>
<proteinExistence type="predicted"/>
<sequence>MALGCLRKYKEEIECYKKALEIDPEYKDLKILTKIRKPLEKKLIRFV</sequence>
<dbReference type="AlphaFoldDB" id="X0WDV1"/>
<evidence type="ECO:0000313" key="1">
    <source>
        <dbReference type="EMBL" id="GAG21357.1"/>
    </source>
</evidence>
<gene>
    <name evidence="1" type="ORF">S01H1_60530</name>
</gene>
<name>X0WDV1_9ZZZZ</name>
<reference evidence="1" key="1">
    <citation type="journal article" date="2014" name="Front. Microbiol.">
        <title>High frequency of phylogenetically diverse reductive dehalogenase-homologous genes in deep subseafloor sedimentary metagenomes.</title>
        <authorList>
            <person name="Kawai M."/>
            <person name="Futagami T."/>
            <person name="Toyoda A."/>
            <person name="Takaki Y."/>
            <person name="Nishi S."/>
            <person name="Hori S."/>
            <person name="Arai W."/>
            <person name="Tsubouchi T."/>
            <person name="Morono Y."/>
            <person name="Uchiyama I."/>
            <person name="Ito T."/>
            <person name="Fujiyama A."/>
            <person name="Inagaki F."/>
            <person name="Takami H."/>
        </authorList>
    </citation>
    <scope>NUCLEOTIDE SEQUENCE</scope>
    <source>
        <strain evidence="1">Expedition CK06-06</strain>
    </source>
</reference>
<comment type="caution">
    <text evidence="1">The sequence shown here is derived from an EMBL/GenBank/DDBJ whole genome shotgun (WGS) entry which is preliminary data.</text>
</comment>
<dbReference type="InterPro" id="IPR011990">
    <property type="entry name" value="TPR-like_helical_dom_sf"/>
</dbReference>
<protein>
    <submittedName>
        <fullName evidence="1">Uncharacterized protein</fullName>
    </submittedName>
</protein>
<dbReference type="Gene3D" id="1.25.40.10">
    <property type="entry name" value="Tetratricopeptide repeat domain"/>
    <property type="match status" value="1"/>
</dbReference>